<organism evidence="2">
    <name type="scientific">marine metagenome</name>
    <dbReference type="NCBI Taxonomy" id="408172"/>
    <lineage>
        <taxon>unclassified sequences</taxon>
        <taxon>metagenomes</taxon>
        <taxon>ecological metagenomes</taxon>
    </lineage>
</organism>
<dbReference type="Pfam" id="PF00069">
    <property type="entry name" value="Pkinase"/>
    <property type="match status" value="1"/>
</dbReference>
<accession>A0A382W5A4</accession>
<dbReference type="GO" id="GO:0004672">
    <property type="term" value="F:protein kinase activity"/>
    <property type="evidence" value="ECO:0007669"/>
    <property type="project" value="InterPro"/>
</dbReference>
<dbReference type="InterPro" id="IPR008271">
    <property type="entry name" value="Ser/Thr_kinase_AS"/>
</dbReference>
<dbReference type="PROSITE" id="PS00108">
    <property type="entry name" value="PROTEIN_KINASE_ST"/>
    <property type="match status" value="1"/>
</dbReference>
<dbReference type="InterPro" id="IPR011009">
    <property type="entry name" value="Kinase-like_dom_sf"/>
</dbReference>
<gene>
    <name evidence="2" type="ORF">METZ01_LOCUS406860</name>
</gene>
<dbReference type="Gene3D" id="1.10.510.10">
    <property type="entry name" value="Transferase(Phosphotransferase) domain 1"/>
    <property type="match status" value="1"/>
</dbReference>
<dbReference type="PANTHER" id="PTHR24347">
    <property type="entry name" value="SERINE/THREONINE-PROTEIN KINASE"/>
    <property type="match status" value="1"/>
</dbReference>
<sequence length="147" mass="16479">MGAAFLVEDPVSGNEFVAKSPDTPDGVKMDILKSEYRCLKKLENEQTPNVVRPFRLIEFQWPNGTKFPVLIMEKAEGISLDDAWKDGQFSYEDTSDIMSKLANALIEVHNAGYMHLDIKPANIIIDDPHGRNKITLIDFGIAARKSN</sequence>
<proteinExistence type="predicted"/>
<protein>
    <recommendedName>
        <fullName evidence="1">Protein kinase domain-containing protein</fullName>
    </recommendedName>
</protein>
<feature type="non-terminal residue" evidence="2">
    <location>
        <position position="147"/>
    </location>
</feature>
<feature type="domain" description="Protein kinase" evidence="1">
    <location>
        <begin position="1"/>
        <end position="147"/>
    </location>
</feature>
<dbReference type="EMBL" id="UINC01157165">
    <property type="protein sequence ID" value="SVD54006.1"/>
    <property type="molecule type" value="Genomic_DNA"/>
</dbReference>
<name>A0A382W5A4_9ZZZZ</name>
<evidence type="ECO:0000313" key="2">
    <source>
        <dbReference type="EMBL" id="SVD54006.1"/>
    </source>
</evidence>
<dbReference type="GO" id="GO:0005524">
    <property type="term" value="F:ATP binding"/>
    <property type="evidence" value="ECO:0007669"/>
    <property type="project" value="InterPro"/>
</dbReference>
<dbReference type="SUPFAM" id="SSF56112">
    <property type="entry name" value="Protein kinase-like (PK-like)"/>
    <property type="match status" value="1"/>
</dbReference>
<dbReference type="AlphaFoldDB" id="A0A382W5A4"/>
<dbReference type="InterPro" id="IPR000719">
    <property type="entry name" value="Prot_kinase_dom"/>
</dbReference>
<evidence type="ECO:0000259" key="1">
    <source>
        <dbReference type="PROSITE" id="PS50011"/>
    </source>
</evidence>
<reference evidence="2" key="1">
    <citation type="submission" date="2018-05" db="EMBL/GenBank/DDBJ databases">
        <authorList>
            <person name="Lanie J.A."/>
            <person name="Ng W.-L."/>
            <person name="Kazmierczak K.M."/>
            <person name="Andrzejewski T.M."/>
            <person name="Davidsen T.M."/>
            <person name="Wayne K.J."/>
            <person name="Tettelin H."/>
            <person name="Glass J.I."/>
            <person name="Rusch D."/>
            <person name="Podicherti R."/>
            <person name="Tsui H.-C.T."/>
            <person name="Winkler M.E."/>
        </authorList>
    </citation>
    <scope>NUCLEOTIDE SEQUENCE</scope>
</reference>
<dbReference type="PROSITE" id="PS50011">
    <property type="entry name" value="PROTEIN_KINASE_DOM"/>
    <property type="match status" value="1"/>
</dbReference>